<protein>
    <recommendedName>
        <fullName evidence="9">NB-ARC domain-containing protein</fullName>
    </recommendedName>
</protein>
<dbReference type="InterPro" id="IPR041118">
    <property type="entry name" value="Rx_N"/>
</dbReference>
<evidence type="ECO:0000313" key="7">
    <source>
        <dbReference type="EMBL" id="KAJ6421508.1"/>
    </source>
</evidence>
<feature type="domain" description="Disease resistance N-terminal" evidence="5">
    <location>
        <begin position="5"/>
        <end position="78"/>
    </location>
</feature>
<dbReference type="Gene3D" id="3.40.50.300">
    <property type="entry name" value="P-loop containing nucleotide triphosphate hydrolases"/>
    <property type="match status" value="1"/>
</dbReference>
<dbReference type="InterPro" id="IPR055414">
    <property type="entry name" value="LRR_R13L4/SHOC2-like"/>
</dbReference>
<evidence type="ECO:0000259" key="4">
    <source>
        <dbReference type="Pfam" id="PF00931"/>
    </source>
</evidence>
<evidence type="ECO:0000256" key="3">
    <source>
        <dbReference type="ARBA" id="ARBA00022821"/>
    </source>
</evidence>
<dbReference type="Pfam" id="PF23598">
    <property type="entry name" value="LRR_14"/>
    <property type="match status" value="1"/>
</dbReference>
<keyword evidence="1" id="KW-0677">Repeat</keyword>
<evidence type="ECO:0000259" key="6">
    <source>
        <dbReference type="Pfam" id="PF23598"/>
    </source>
</evidence>
<accession>A0AAD6KDG4</accession>
<dbReference type="GO" id="GO:0006952">
    <property type="term" value="P:defense response"/>
    <property type="evidence" value="ECO:0007669"/>
    <property type="project" value="UniProtKB-KW"/>
</dbReference>
<feature type="domain" description="NB-ARC" evidence="4">
    <location>
        <begin position="151"/>
        <end position="258"/>
    </location>
</feature>
<evidence type="ECO:0000256" key="2">
    <source>
        <dbReference type="ARBA" id="ARBA00022741"/>
    </source>
</evidence>
<dbReference type="EMBL" id="JAPFFJ010000008">
    <property type="protein sequence ID" value="KAJ6421508.1"/>
    <property type="molecule type" value="Genomic_DNA"/>
</dbReference>
<dbReference type="Pfam" id="PF18052">
    <property type="entry name" value="Rx_N"/>
    <property type="match status" value="1"/>
</dbReference>
<dbReference type="Gene3D" id="1.20.5.4130">
    <property type="match status" value="1"/>
</dbReference>
<keyword evidence="8" id="KW-1185">Reference proteome</keyword>
<name>A0AAD6KDG4_9ROSI</name>
<dbReference type="Proteomes" id="UP001162972">
    <property type="component" value="Chromosome 17"/>
</dbReference>
<evidence type="ECO:0000259" key="5">
    <source>
        <dbReference type="Pfam" id="PF18052"/>
    </source>
</evidence>
<dbReference type="InterPro" id="IPR032675">
    <property type="entry name" value="LRR_dom_sf"/>
</dbReference>
<dbReference type="AlphaFoldDB" id="A0AAD6KDG4"/>
<sequence length="679" mass="76879">MAEVAVEYLVRKLKDRILFETDKRSAAELNSIKIEFEKLRPFLKNADWRKMMVADNSIVKWVTDVIHLVYEVEDVIDKACGRNKAVIWISYKSLLVHVSEKFKELEATRKHLSLYGDITKARRENLIQHSKSSHKLPLTNMIGRNKEFMMLKELLLQVVEADRPYLVAVTGNEGVGKTTLLLRVYESVQKHFDCSAWLSVCGRSITGILRNMAADFSRSHSGMKSLSNLDKKGDKDLANMIHDYLGDAEGRRVLHLDPLLAEDGLGLLRGRALLQQYVLGIPLSIATMGSLLSTINLEEVENWNEVLHMLEEANQCINGEVVSCTLLQPVHDFICDMSQKDQIFSVYESTHQVWPLKASHFVAIHGEIDNITPNPLPREIRSFHFFGGGSNQTGILLNLVSKVKLLHVLDLQNIPIDTLPDEIGDLVELRYLDLRNTGLHELPSSLQNLCELQTLDVRNTPVRALPSGFDNLKMLKHLLLADSYGNRVVKLDAEIMFLKDLQTLAGVKLTQNVALGLNHLPKLLKLSVGEVEGGKNSLCLSESINQMKDLNSLTIKCAWRKEVQIQISNPLDNLEKLRVGGWIRDLQMWISRLSSLKYLHLWDCMLNQDPISSLQHLPNLVVLSLSKAFKGKQISCDNIAGYPKLKRLSIFHFEELAEWTKIEEGINGKASDFNHWLVS</sequence>
<reference evidence="7 8" key="1">
    <citation type="journal article" date="2023" name="Int. J. Mol. Sci.">
        <title>De Novo Assembly and Annotation of 11 Diverse Shrub Willow (Salix) Genomes Reveals Novel Gene Organization in Sex-Linked Regions.</title>
        <authorList>
            <person name="Hyden B."/>
            <person name="Feng K."/>
            <person name="Yates T.B."/>
            <person name="Jawdy S."/>
            <person name="Cereghino C."/>
            <person name="Smart L.B."/>
            <person name="Muchero W."/>
        </authorList>
    </citation>
    <scope>NUCLEOTIDE SEQUENCE [LARGE SCALE GENOMIC DNA]</scope>
    <source>
        <tissue evidence="7">Shoot tip</tissue>
    </source>
</reference>
<evidence type="ECO:0008006" key="9">
    <source>
        <dbReference type="Google" id="ProtNLM"/>
    </source>
</evidence>
<evidence type="ECO:0000256" key="1">
    <source>
        <dbReference type="ARBA" id="ARBA00022737"/>
    </source>
</evidence>
<gene>
    <name evidence="7" type="ORF">OIU84_028808</name>
</gene>
<dbReference type="InterPro" id="IPR002182">
    <property type="entry name" value="NB-ARC"/>
</dbReference>
<dbReference type="Gene3D" id="3.80.10.10">
    <property type="entry name" value="Ribonuclease Inhibitor"/>
    <property type="match status" value="2"/>
</dbReference>
<evidence type="ECO:0000313" key="8">
    <source>
        <dbReference type="Proteomes" id="UP001162972"/>
    </source>
</evidence>
<dbReference type="Pfam" id="PF00931">
    <property type="entry name" value="NB-ARC"/>
    <property type="match status" value="1"/>
</dbReference>
<organism evidence="7 8">
    <name type="scientific">Salix udensis</name>
    <dbReference type="NCBI Taxonomy" id="889485"/>
    <lineage>
        <taxon>Eukaryota</taxon>
        <taxon>Viridiplantae</taxon>
        <taxon>Streptophyta</taxon>
        <taxon>Embryophyta</taxon>
        <taxon>Tracheophyta</taxon>
        <taxon>Spermatophyta</taxon>
        <taxon>Magnoliopsida</taxon>
        <taxon>eudicotyledons</taxon>
        <taxon>Gunneridae</taxon>
        <taxon>Pentapetalae</taxon>
        <taxon>rosids</taxon>
        <taxon>fabids</taxon>
        <taxon>Malpighiales</taxon>
        <taxon>Salicaceae</taxon>
        <taxon>Saliceae</taxon>
        <taxon>Salix</taxon>
    </lineage>
</organism>
<keyword evidence="2" id="KW-0547">Nucleotide-binding</keyword>
<keyword evidence="3" id="KW-0611">Plant defense</keyword>
<dbReference type="GO" id="GO:0051707">
    <property type="term" value="P:response to other organism"/>
    <property type="evidence" value="ECO:0007669"/>
    <property type="project" value="UniProtKB-ARBA"/>
</dbReference>
<proteinExistence type="predicted"/>
<dbReference type="PANTHER" id="PTHR47186">
    <property type="entry name" value="LEUCINE-RICH REPEAT-CONTAINING PROTEIN 57"/>
    <property type="match status" value="1"/>
</dbReference>
<dbReference type="SUPFAM" id="SSF52540">
    <property type="entry name" value="P-loop containing nucleoside triphosphate hydrolases"/>
    <property type="match status" value="1"/>
</dbReference>
<feature type="domain" description="Disease resistance R13L4/SHOC-2-like LRR" evidence="6">
    <location>
        <begin position="380"/>
        <end position="651"/>
    </location>
</feature>
<comment type="caution">
    <text evidence="7">The sequence shown here is derived from an EMBL/GenBank/DDBJ whole genome shotgun (WGS) entry which is preliminary data.</text>
</comment>
<dbReference type="GO" id="GO:0043531">
    <property type="term" value="F:ADP binding"/>
    <property type="evidence" value="ECO:0007669"/>
    <property type="project" value="InterPro"/>
</dbReference>
<dbReference type="InterPro" id="IPR027417">
    <property type="entry name" value="P-loop_NTPase"/>
</dbReference>
<dbReference type="PANTHER" id="PTHR47186:SF50">
    <property type="entry name" value="FBD DOMAIN-CONTAINING PROTEIN"/>
    <property type="match status" value="1"/>
</dbReference>
<dbReference type="SUPFAM" id="SSF52058">
    <property type="entry name" value="L domain-like"/>
    <property type="match status" value="1"/>
</dbReference>